<dbReference type="Gene3D" id="1.10.238.10">
    <property type="entry name" value="EF-hand"/>
    <property type="match status" value="1"/>
</dbReference>
<dbReference type="InterPro" id="IPR018247">
    <property type="entry name" value="EF_Hand_1_Ca_BS"/>
</dbReference>
<gene>
    <name evidence="5" type="ORF">H696_05494</name>
</gene>
<sequence length="188" mass="20562">MGAHQSQLLANKEDQAASLDSLSRDVGLTNEELTRALIRFRRLDADGSGAVDHEEFAAVAGVSTNPLARRIIQVLDADGGGDVDFAEFARALKIFSTRGTHLERLEFMFRVYDVDRDGFISPGDLFRVLRTMVGDNLGPVQLQQLVDRAMISGDHDGDGLINFEDFQKLLNSSGAAPEVLDQMTLALL</sequence>
<dbReference type="FunFam" id="1.10.238.10:FF:000001">
    <property type="entry name" value="Calmodulin 1"/>
    <property type="match status" value="1"/>
</dbReference>
<feature type="domain" description="EF-hand" evidence="4">
    <location>
        <begin position="100"/>
        <end position="135"/>
    </location>
</feature>
<feature type="domain" description="EF-hand" evidence="4">
    <location>
        <begin position="141"/>
        <end position="176"/>
    </location>
</feature>
<dbReference type="OrthoDB" id="191686at2759"/>
<keyword evidence="1" id="KW-0479">Metal-binding</keyword>
<evidence type="ECO:0000313" key="6">
    <source>
        <dbReference type="Proteomes" id="UP000030693"/>
    </source>
</evidence>
<dbReference type="InterPro" id="IPR011992">
    <property type="entry name" value="EF-hand-dom_pair"/>
</dbReference>
<evidence type="ECO:0000256" key="1">
    <source>
        <dbReference type="ARBA" id="ARBA00022723"/>
    </source>
</evidence>
<dbReference type="eggNOG" id="KOG0034">
    <property type="taxonomic scope" value="Eukaryota"/>
</dbReference>
<feature type="domain" description="EF-hand" evidence="4">
    <location>
        <begin position="63"/>
        <end position="98"/>
    </location>
</feature>
<dbReference type="CDD" id="cd00051">
    <property type="entry name" value="EFh"/>
    <property type="match status" value="1"/>
</dbReference>
<accession>A0A058Z1N7</accession>
<dbReference type="Pfam" id="PF13202">
    <property type="entry name" value="EF-hand_5"/>
    <property type="match status" value="1"/>
</dbReference>
<dbReference type="GO" id="GO:0005509">
    <property type="term" value="F:calcium ion binding"/>
    <property type="evidence" value="ECO:0007669"/>
    <property type="project" value="InterPro"/>
</dbReference>
<proteinExistence type="predicted"/>
<reference evidence="5" key="1">
    <citation type="submission" date="2013-04" db="EMBL/GenBank/DDBJ databases">
        <title>The Genome Sequence of Fonticula alba ATCC 38817.</title>
        <authorList>
            <consortium name="The Broad Institute Genomics Platform"/>
            <person name="Russ C."/>
            <person name="Cuomo C."/>
            <person name="Burger G."/>
            <person name="Gray M.W."/>
            <person name="Holland P.W.H."/>
            <person name="King N."/>
            <person name="Lang F.B.F."/>
            <person name="Roger A.J."/>
            <person name="Ruiz-Trillo I."/>
            <person name="Brown M."/>
            <person name="Walker B."/>
            <person name="Young S."/>
            <person name="Zeng Q."/>
            <person name="Gargeya S."/>
            <person name="Fitzgerald M."/>
            <person name="Haas B."/>
            <person name="Abouelleil A."/>
            <person name="Allen A.W."/>
            <person name="Alvarado L."/>
            <person name="Arachchi H.M."/>
            <person name="Berlin A.M."/>
            <person name="Chapman S.B."/>
            <person name="Gainer-Dewar J."/>
            <person name="Goldberg J."/>
            <person name="Griggs A."/>
            <person name="Gujja S."/>
            <person name="Hansen M."/>
            <person name="Howarth C."/>
            <person name="Imamovic A."/>
            <person name="Ireland A."/>
            <person name="Larimer J."/>
            <person name="McCowan C."/>
            <person name="Murphy C."/>
            <person name="Pearson M."/>
            <person name="Poon T.W."/>
            <person name="Priest M."/>
            <person name="Roberts A."/>
            <person name="Saif S."/>
            <person name="Shea T."/>
            <person name="Sisk P."/>
            <person name="Sykes S."/>
            <person name="Wortman J."/>
            <person name="Nusbaum C."/>
            <person name="Birren B."/>
        </authorList>
    </citation>
    <scope>NUCLEOTIDE SEQUENCE [LARGE SCALE GENOMIC DNA]</scope>
    <source>
        <strain evidence="5">ATCC 38817</strain>
    </source>
</reference>
<dbReference type="OMA" id="DTNFDRD"/>
<dbReference type="AlphaFoldDB" id="A0A058Z1N7"/>
<dbReference type="Proteomes" id="UP000030693">
    <property type="component" value="Unassembled WGS sequence"/>
</dbReference>
<dbReference type="EMBL" id="KB932211">
    <property type="protein sequence ID" value="KCV68026.1"/>
    <property type="molecule type" value="Genomic_DNA"/>
</dbReference>
<dbReference type="Pfam" id="PF13499">
    <property type="entry name" value="EF-hand_7"/>
    <property type="match status" value="1"/>
</dbReference>
<evidence type="ECO:0000259" key="4">
    <source>
        <dbReference type="PROSITE" id="PS50222"/>
    </source>
</evidence>
<evidence type="ECO:0000256" key="2">
    <source>
        <dbReference type="ARBA" id="ARBA00022737"/>
    </source>
</evidence>
<name>A0A058Z1N7_FONAL</name>
<dbReference type="SUPFAM" id="SSF47473">
    <property type="entry name" value="EF-hand"/>
    <property type="match status" value="1"/>
</dbReference>
<evidence type="ECO:0000256" key="3">
    <source>
        <dbReference type="ARBA" id="ARBA00022837"/>
    </source>
</evidence>
<protein>
    <recommendedName>
        <fullName evidence="4">EF-hand domain-containing protein</fullName>
    </recommendedName>
</protein>
<dbReference type="PROSITE" id="PS50222">
    <property type="entry name" value="EF_HAND_2"/>
    <property type="match status" value="3"/>
</dbReference>
<dbReference type="STRING" id="691883.A0A058Z1N7"/>
<keyword evidence="2" id="KW-0677">Repeat</keyword>
<dbReference type="SMART" id="SM00054">
    <property type="entry name" value="EFh"/>
    <property type="match status" value="4"/>
</dbReference>
<dbReference type="RefSeq" id="XP_009497593.1">
    <property type="nucleotide sequence ID" value="XM_009499318.1"/>
</dbReference>
<keyword evidence="3" id="KW-0106">Calcium</keyword>
<evidence type="ECO:0000313" key="5">
    <source>
        <dbReference type="EMBL" id="KCV68026.1"/>
    </source>
</evidence>
<dbReference type="GeneID" id="20530219"/>
<keyword evidence="6" id="KW-1185">Reference proteome</keyword>
<dbReference type="PANTHER" id="PTHR45942">
    <property type="entry name" value="PROTEIN PHOSPATASE 3 REGULATORY SUBUNIT B ALPHA ISOFORM TYPE 1"/>
    <property type="match status" value="1"/>
</dbReference>
<dbReference type="PROSITE" id="PS00018">
    <property type="entry name" value="EF_HAND_1"/>
    <property type="match status" value="3"/>
</dbReference>
<organism evidence="5">
    <name type="scientific">Fonticula alba</name>
    <name type="common">Slime mold</name>
    <dbReference type="NCBI Taxonomy" id="691883"/>
    <lineage>
        <taxon>Eukaryota</taxon>
        <taxon>Rotosphaerida</taxon>
        <taxon>Fonticulaceae</taxon>
        <taxon>Fonticula</taxon>
    </lineage>
</organism>
<dbReference type="InterPro" id="IPR002048">
    <property type="entry name" value="EF_hand_dom"/>
</dbReference>